<dbReference type="GO" id="GO:0003677">
    <property type="term" value="F:DNA binding"/>
    <property type="evidence" value="ECO:0007669"/>
    <property type="project" value="InterPro"/>
</dbReference>
<protein>
    <recommendedName>
        <fullName evidence="1">Transposase IS801/IS1294 domain-containing protein</fullName>
    </recommendedName>
</protein>
<name>A0A2W1N700_PAEXE</name>
<accession>A0A2W1N700</accession>
<dbReference type="OrthoDB" id="9791273at2"/>
<dbReference type="GO" id="GO:0006313">
    <property type="term" value="P:DNA transposition"/>
    <property type="evidence" value="ECO:0007669"/>
    <property type="project" value="InterPro"/>
</dbReference>
<evidence type="ECO:0000313" key="3">
    <source>
        <dbReference type="Proteomes" id="UP000214746"/>
    </source>
</evidence>
<dbReference type="EMBL" id="NHRJ02000015">
    <property type="protein sequence ID" value="PZE19604.1"/>
    <property type="molecule type" value="Genomic_DNA"/>
</dbReference>
<feature type="domain" description="Transposase IS801/IS1294" evidence="1">
    <location>
        <begin position="15"/>
        <end position="93"/>
    </location>
</feature>
<dbReference type="GO" id="GO:0004803">
    <property type="term" value="F:transposase activity"/>
    <property type="evidence" value="ECO:0007669"/>
    <property type="project" value="InterPro"/>
</dbReference>
<gene>
    <name evidence="2" type="ORF">CBW46_017980</name>
</gene>
<evidence type="ECO:0000313" key="2">
    <source>
        <dbReference type="EMBL" id="PZE19604.1"/>
    </source>
</evidence>
<dbReference type="Pfam" id="PF04986">
    <property type="entry name" value="Y2_Tnp"/>
    <property type="match status" value="1"/>
</dbReference>
<keyword evidence="3" id="KW-1185">Reference proteome</keyword>
<comment type="caution">
    <text evidence="2">The sequence shown here is derived from an EMBL/GenBank/DDBJ whole genome shotgun (WGS) entry which is preliminary data.</text>
</comment>
<dbReference type="AlphaFoldDB" id="A0A2W1N700"/>
<sequence length="125" mass="14426">MENGRSYDYVPCVMLRQQWQKVVLKLILRCLSPTEKKTAQHLLQKAFAENEEGFYVYARKQTGDIKAQLGYIGRYIRRPAVAVSRIEDYAGQQCLNNRSCESVVEKCVRNTTKVLMDMNTESQIA</sequence>
<proteinExistence type="predicted"/>
<dbReference type="InterPro" id="IPR007069">
    <property type="entry name" value="Transposase_32"/>
</dbReference>
<evidence type="ECO:0000259" key="1">
    <source>
        <dbReference type="Pfam" id="PF04986"/>
    </source>
</evidence>
<reference evidence="2" key="1">
    <citation type="submission" date="2018-06" db="EMBL/GenBank/DDBJ databases">
        <title>Paenibacillus xerothermodurans sp. nov. an extremely dry heat resistant spore forming bacterium isolated from the soil of Cape Canaveral, Florida.</title>
        <authorList>
            <person name="Seuylemezian A."/>
            <person name="Kaur N."/>
            <person name="Patil P."/>
            <person name="Patil P."/>
            <person name="Mayilraj S."/>
            <person name="Vaishampayan P."/>
        </authorList>
    </citation>
    <scope>NUCLEOTIDE SEQUENCE [LARGE SCALE GENOMIC DNA]</scope>
    <source>
        <strain evidence="2">ATCC 27380</strain>
    </source>
</reference>
<dbReference type="Proteomes" id="UP000214746">
    <property type="component" value="Unassembled WGS sequence"/>
</dbReference>
<organism evidence="2 3">
    <name type="scientific">Paenibacillus xerothermodurans</name>
    <dbReference type="NCBI Taxonomy" id="1977292"/>
    <lineage>
        <taxon>Bacteria</taxon>
        <taxon>Bacillati</taxon>
        <taxon>Bacillota</taxon>
        <taxon>Bacilli</taxon>
        <taxon>Bacillales</taxon>
        <taxon>Paenibacillaceae</taxon>
        <taxon>Paenibacillus</taxon>
    </lineage>
</organism>